<protein>
    <submittedName>
        <fullName evidence="1">Uncharacterized protein</fullName>
    </submittedName>
</protein>
<accession>A0A6C0CK89</accession>
<dbReference type="AlphaFoldDB" id="A0A6C0CK89"/>
<reference evidence="1" key="1">
    <citation type="journal article" date="2020" name="Nature">
        <title>Giant virus diversity and host interactions through global metagenomics.</title>
        <authorList>
            <person name="Schulz F."/>
            <person name="Roux S."/>
            <person name="Paez-Espino D."/>
            <person name="Jungbluth S."/>
            <person name="Walsh D.A."/>
            <person name="Denef V.J."/>
            <person name="McMahon K.D."/>
            <person name="Konstantinidis K.T."/>
            <person name="Eloe-Fadrosh E.A."/>
            <person name="Kyrpides N.C."/>
            <person name="Woyke T."/>
        </authorList>
    </citation>
    <scope>NUCLEOTIDE SEQUENCE</scope>
    <source>
        <strain evidence="1">GVMAG-M-3300021343-4</strain>
    </source>
</reference>
<proteinExistence type="predicted"/>
<name>A0A6C0CK89_9ZZZZ</name>
<dbReference type="EMBL" id="MN739436">
    <property type="protein sequence ID" value="QHT04713.1"/>
    <property type="molecule type" value="Genomic_DNA"/>
</dbReference>
<sequence length="281" mass="31460">MNELYDTDKGMVVKPKSHNYKTEIVVVNSFDRLNKATTTPSEYTFDIKEKFHGVVSAEIISMNYPNNPLQKYEPYLYLEVQQFGENYNKRQINPDNTNPLSVQFPLKAIGTIAPTRIVGNYRYIDDNADQLLPIKWFSKPKNFQLLNVKIRNHKGEIYDFTDGGTYGTGYAISRVVVTDGGSGHTDGTYTITDFQNLGANFNVVVQNTTVVRVDVTENGAGYDNADLADLQTNLGTSINTAAGGIDTEVTISLYDLSCLTEHTFVVRLNRVENITQRGEDV</sequence>
<evidence type="ECO:0000313" key="1">
    <source>
        <dbReference type="EMBL" id="QHT04713.1"/>
    </source>
</evidence>
<organism evidence="1">
    <name type="scientific">viral metagenome</name>
    <dbReference type="NCBI Taxonomy" id="1070528"/>
    <lineage>
        <taxon>unclassified sequences</taxon>
        <taxon>metagenomes</taxon>
        <taxon>organismal metagenomes</taxon>
    </lineage>
</organism>